<dbReference type="InterPro" id="IPR008927">
    <property type="entry name" value="6-PGluconate_DH-like_C_sf"/>
</dbReference>
<dbReference type="PANTHER" id="PTHR22981">
    <property type="entry name" value="3-HYDROXYISOBUTYRATE DEHYDROGENASE-RELATED"/>
    <property type="match status" value="1"/>
</dbReference>
<dbReference type="InterPro" id="IPR002204">
    <property type="entry name" value="3-OH-isobutyrate_DH-rel_CS"/>
</dbReference>
<dbReference type="SUPFAM" id="SSF48179">
    <property type="entry name" value="6-phosphogluconate dehydrogenase C-terminal domain-like"/>
    <property type="match status" value="1"/>
</dbReference>
<dbReference type="RefSeq" id="WP_090806521.1">
    <property type="nucleotide sequence ID" value="NZ_FNKX01000002.1"/>
</dbReference>
<evidence type="ECO:0000256" key="2">
    <source>
        <dbReference type="ARBA" id="ARBA00022456"/>
    </source>
</evidence>
<dbReference type="InterPro" id="IPR015815">
    <property type="entry name" value="HIBADH-related"/>
</dbReference>
<dbReference type="EC" id="1.1.1.31" evidence="6"/>
<evidence type="ECO:0000256" key="5">
    <source>
        <dbReference type="PIRSR" id="PIRSR000103-1"/>
    </source>
</evidence>
<evidence type="ECO:0000256" key="6">
    <source>
        <dbReference type="RuleBase" id="RU910714"/>
    </source>
</evidence>
<dbReference type="PANTHER" id="PTHR22981:SF7">
    <property type="entry name" value="3-HYDROXYISOBUTYRATE DEHYDROGENASE, MITOCHONDRIAL"/>
    <property type="match status" value="1"/>
</dbReference>
<accession>A0A1H1J6N4</accession>
<dbReference type="InterPro" id="IPR011548">
    <property type="entry name" value="HIBADH"/>
</dbReference>
<dbReference type="Pfam" id="PF03446">
    <property type="entry name" value="NAD_binding_2"/>
    <property type="match status" value="1"/>
</dbReference>
<dbReference type="PIRSF" id="PIRSF000103">
    <property type="entry name" value="HIBADH"/>
    <property type="match status" value="1"/>
</dbReference>
<dbReference type="Proteomes" id="UP000199365">
    <property type="component" value="Unassembled WGS sequence"/>
</dbReference>
<keyword evidence="2 6" id="KW-0101">Branched-chain amino acid catabolism</keyword>
<dbReference type="Gene3D" id="3.40.50.720">
    <property type="entry name" value="NAD(P)-binding Rossmann-like Domain"/>
    <property type="match status" value="1"/>
</dbReference>
<dbReference type="GO" id="GO:0050661">
    <property type="term" value="F:NADP binding"/>
    <property type="evidence" value="ECO:0007669"/>
    <property type="project" value="InterPro"/>
</dbReference>
<dbReference type="UniPathway" id="UPA00362"/>
<keyword evidence="4 6" id="KW-0520">NAD</keyword>
<organism evidence="9 10">
    <name type="scientific">Paraburkholderia tuberum</name>
    <dbReference type="NCBI Taxonomy" id="157910"/>
    <lineage>
        <taxon>Bacteria</taxon>
        <taxon>Pseudomonadati</taxon>
        <taxon>Pseudomonadota</taxon>
        <taxon>Betaproteobacteria</taxon>
        <taxon>Burkholderiales</taxon>
        <taxon>Burkholderiaceae</taxon>
        <taxon>Paraburkholderia</taxon>
    </lineage>
</organism>
<dbReference type="GO" id="GO:0006574">
    <property type="term" value="P:L-valine catabolic process"/>
    <property type="evidence" value="ECO:0007669"/>
    <property type="project" value="UniProtKB-UniPathway"/>
</dbReference>
<evidence type="ECO:0000313" key="9">
    <source>
        <dbReference type="EMBL" id="SDR45158.1"/>
    </source>
</evidence>
<evidence type="ECO:0000259" key="8">
    <source>
        <dbReference type="Pfam" id="PF14833"/>
    </source>
</evidence>
<feature type="active site" evidence="5">
    <location>
        <position position="170"/>
    </location>
</feature>
<evidence type="ECO:0000256" key="3">
    <source>
        <dbReference type="ARBA" id="ARBA00023002"/>
    </source>
</evidence>
<dbReference type="STRING" id="157910.SAMN05445850_4200"/>
<comment type="pathway">
    <text evidence="6">Amino-acid degradation; L-valine degradation.</text>
</comment>
<dbReference type="InterPro" id="IPR006115">
    <property type="entry name" value="6PGDH_NADP-bd"/>
</dbReference>
<comment type="catalytic activity">
    <reaction evidence="6">
        <text>3-hydroxy-2-methylpropanoate + NAD(+) = 2-methyl-3-oxopropanoate + NADH + H(+)</text>
        <dbReference type="Rhea" id="RHEA:17681"/>
        <dbReference type="ChEBI" id="CHEBI:11805"/>
        <dbReference type="ChEBI" id="CHEBI:15378"/>
        <dbReference type="ChEBI" id="CHEBI:57540"/>
        <dbReference type="ChEBI" id="CHEBI:57700"/>
        <dbReference type="ChEBI" id="CHEBI:57945"/>
        <dbReference type="EC" id="1.1.1.31"/>
    </reaction>
</comment>
<gene>
    <name evidence="9" type="ORF">SAMN05445850_4200</name>
</gene>
<dbReference type="FunFam" id="1.10.1040.10:FF:000006">
    <property type="entry name" value="3-hydroxyisobutyrate dehydrogenase"/>
    <property type="match status" value="1"/>
</dbReference>
<protein>
    <recommendedName>
        <fullName evidence="6">3-hydroxyisobutyrate dehydrogenase</fullName>
        <shortName evidence="6">HIBADH</shortName>
        <ecNumber evidence="6">1.1.1.31</ecNumber>
    </recommendedName>
</protein>
<evidence type="ECO:0000313" key="10">
    <source>
        <dbReference type="Proteomes" id="UP000199365"/>
    </source>
</evidence>
<dbReference type="GO" id="GO:0008442">
    <property type="term" value="F:3-hydroxyisobutyrate dehydrogenase activity"/>
    <property type="evidence" value="ECO:0007669"/>
    <property type="project" value="UniProtKB-EC"/>
</dbReference>
<dbReference type="GO" id="GO:0051287">
    <property type="term" value="F:NAD binding"/>
    <property type="evidence" value="ECO:0007669"/>
    <property type="project" value="InterPro"/>
</dbReference>
<name>A0A1H1J6N4_9BURK</name>
<evidence type="ECO:0000256" key="1">
    <source>
        <dbReference type="ARBA" id="ARBA00009080"/>
    </source>
</evidence>
<keyword evidence="10" id="KW-1185">Reference proteome</keyword>
<comment type="similarity">
    <text evidence="1 6">Belongs to the HIBADH-related family.</text>
</comment>
<dbReference type="InterPro" id="IPR013328">
    <property type="entry name" value="6PGD_dom2"/>
</dbReference>
<dbReference type="NCBIfam" id="TIGR01692">
    <property type="entry name" value="HIBADH"/>
    <property type="match status" value="1"/>
</dbReference>
<dbReference type="Pfam" id="PF14833">
    <property type="entry name" value="NAD_binding_11"/>
    <property type="match status" value="1"/>
</dbReference>
<dbReference type="InterPro" id="IPR029154">
    <property type="entry name" value="HIBADH-like_NADP-bd"/>
</dbReference>
<dbReference type="EMBL" id="FNKX01000002">
    <property type="protein sequence ID" value="SDR45158.1"/>
    <property type="molecule type" value="Genomic_DNA"/>
</dbReference>
<keyword evidence="3 6" id="KW-0560">Oxidoreductase</keyword>
<evidence type="ECO:0000256" key="4">
    <source>
        <dbReference type="ARBA" id="ARBA00023027"/>
    </source>
</evidence>
<reference evidence="10" key="1">
    <citation type="submission" date="2016-10" db="EMBL/GenBank/DDBJ databases">
        <authorList>
            <person name="Varghese N."/>
            <person name="Submissions S."/>
        </authorList>
    </citation>
    <scope>NUCLEOTIDE SEQUENCE [LARGE SCALE GENOMIC DNA]</scope>
    <source>
        <strain evidence="10">DUS833</strain>
    </source>
</reference>
<dbReference type="PROSITE" id="PS00895">
    <property type="entry name" value="3_HYDROXYISOBUT_DH"/>
    <property type="match status" value="1"/>
</dbReference>
<feature type="domain" description="3-hydroxyisobutyrate dehydrogenase-like NAD-binding" evidence="8">
    <location>
        <begin position="164"/>
        <end position="291"/>
    </location>
</feature>
<evidence type="ECO:0000259" key="7">
    <source>
        <dbReference type="Pfam" id="PF03446"/>
    </source>
</evidence>
<dbReference type="AlphaFoldDB" id="A0A1H1J6N4"/>
<dbReference type="SUPFAM" id="SSF51735">
    <property type="entry name" value="NAD(P)-binding Rossmann-fold domains"/>
    <property type="match status" value="1"/>
</dbReference>
<dbReference type="Gene3D" id="1.10.1040.10">
    <property type="entry name" value="N-(1-d-carboxylethyl)-l-norvaline Dehydrogenase, domain 2"/>
    <property type="match status" value="1"/>
</dbReference>
<dbReference type="InterPro" id="IPR036291">
    <property type="entry name" value="NAD(P)-bd_dom_sf"/>
</dbReference>
<feature type="domain" description="6-phosphogluconate dehydrogenase NADP-binding" evidence="7">
    <location>
        <begin position="2"/>
        <end position="161"/>
    </location>
</feature>
<proteinExistence type="inferred from homology"/>
<sequence>MKIGFIGLGNMGAPMALNLLKAGHALNVFDLSAQAVRTLVDAGAQPVRSPQAAASDVECVITMLPAAAHVRSVLVADDGVLAGIAPGVPIIDSSTIDPASVKAFAELAAAHGNSFVDAPVSGGTGGAAAATLTFMVGGSASAYEQVKPVLSAMGKNIVHCGDTGTGQVAKICNNLVLGISMAGVAEAMSLGEALGIDTKVLGSIINTSTGRCWSSDTYNPMPGVIETAPSSRGYTGGFGTDLMLKDLGLATDAARGVRQPVYLGALAQQLYQTMSANGAGRLDFSAVIKLYRSRERGGNGQGGTQ</sequence>